<dbReference type="GO" id="GO:0035020">
    <property type="term" value="P:regulation of Rac protein signal transduction"/>
    <property type="evidence" value="ECO:0007669"/>
    <property type="project" value="TreeGrafter"/>
</dbReference>
<evidence type="ECO:0000256" key="1">
    <source>
        <dbReference type="ARBA" id="ARBA00022468"/>
    </source>
</evidence>
<protein>
    <recommendedName>
        <fullName evidence="2">Rho-GAP domain-containing protein</fullName>
    </recommendedName>
</protein>
<dbReference type="Ensembl" id="ENSAMXT00005006653.1">
    <property type="protein sequence ID" value="ENSAMXP00005005849.1"/>
    <property type="gene ID" value="ENSAMXG00005003526.1"/>
</dbReference>
<keyword evidence="1" id="KW-0343">GTPase activation</keyword>
<feature type="domain" description="Rho-GAP" evidence="2">
    <location>
        <begin position="1"/>
        <end position="117"/>
    </location>
</feature>
<reference evidence="3" key="1">
    <citation type="submission" date="2025-08" db="UniProtKB">
        <authorList>
            <consortium name="Ensembl"/>
        </authorList>
    </citation>
    <scope>IDENTIFICATION</scope>
</reference>
<evidence type="ECO:0000259" key="2">
    <source>
        <dbReference type="PROSITE" id="PS50238"/>
    </source>
</evidence>
<dbReference type="InterPro" id="IPR008936">
    <property type="entry name" value="Rho_GTPase_activation_prot"/>
</dbReference>
<dbReference type="Gene3D" id="1.10.555.10">
    <property type="entry name" value="Rho GTPase activation protein"/>
    <property type="match status" value="1"/>
</dbReference>
<dbReference type="GO" id="GO:0005829">
    <property type="term" value="C:cytosol"/>
    <property type="evidence" value="ECO:0007669"/>
    <property type="project" value="TreeGrafter"/>
</dbReference>
<dbReference type="InterPro" id="IPR047165">
    <property type="entry name" value="RHG17/44/SH3BP1-like"/>
</dbReference>
<accession>A0A8B9H2H1</accession>
<dbReference type="AlphaFoldDB" id="A0A8B9H2H1"/>
<name>A0A8B9H2H1_ASTMX</name>
<dbReference type="GO" id="GO:0007165">
    <property type="term" value="P:signal transduction"/>
    <property type="evidence" value="ECO:0007669"/>
    <property type="project" value="InterPro"/>
</dbReference>
<organism evidence="3 4">
    <name type="scientific">Astyanax mexicanus</name>
    <name type="common">Blind cave fish</name>
    <name type="synonym">Astyanax fasciatus mexicanus</name>
    <dbReference type="NCBI Taxonomy" id="7994"/>
    <lineage>
        <taxon>Eukaryota</taxon>
        <taxon>Metazoa</taxon>
        <taxon>Chordata</taxon>
        <taxon>Craniata</taxon>
        <taxon>Vertebrata</taxon>
        <taxon>Euteleostomi</taxon>
        <taxon>Actinopterygii</taxon>
        <taxon>Neopterygii</taxon>
        <taxon>Teleostei</taxon>
        <taxon>Ostariophysi</taxon>
        <taxon>Characiformes</taxon>
        <taxon>Characoidei</taxon>
        <taxon>Acestrorhamphidae</taxon>
        <taxon>Acestrorhamphinae</taxon>
        <taxon>Astyanax</taxon>
    </lineage>
</organism>
<dbReference type="Proteomes" id="UP000694621">
    <property type="component" value="Unplaced"/>
</dbReference>
<evidence type="ECO:0000313" key="3">
    <source>
        <dbReference type="Ensembl" id="ENSAMXP00005005849.1"/>
    </source>
</evidence>
<sequence>MLAVLLRVLERGSVLPCQNTHCVPSMCFSLFFPCSGALKSYLRELPEPLMTFQLYDEWIQASNISDSDKRLQALWVICDSLPKANKANLRYIKSHAVSLLFIENMFSVKKKKKELSR</sequence>
<dbReference type="GO" id="GO:0032956">
    <property type="term" value="P:regulation of actin cytoskeleton organization"/>
    <property type="evidence" value="ECO:0007669"/>
    <property type="project" value="TreeGrafter"/>
</dbReference>
<dbReference type="GO" id="GO:0005096">
    <property type="term" value="F:GTPase activator activity"/>
    <property type="evidence" value="ECO:0007669"/>
    <property type="project" value="UniProtKB-KW"/>
</dbReference>
<dbReference type="PANTHER" id="PTHR14130">
    <property type="entry name" value="3BP-1 RELATED RHOGAP"/>
    <property type="match status" value="1"/>
</dbReference>
<evidence type="ECO:0000313" key="4">
    <source>
        <dbReference type="Proteomes" id="UP000694621"/>
    </source>
</evidence>
<dbReference type="PROSITE" id="PS50238">
    <property type="entry name" value="RHOGAP"/>
    <property type="match status" value="1"/>
</dbReference>
<dbReference type="InterPro" id="IPR000198">
    <property type="entry name" value="RhoGAP_dom"/>
</dbReference>
<proteinExistence type="predicted"/>
<dbReference type="Pfam" id="PF00620">
    <property type="entry name" value="RhoGAP"/>
    <property type="match status" value="1"/>
</dbReference>
<dbReference type="SUPFAM" id="SSF48350">
    <property type="entry name" value="GTPase activation domain, GAP"/>
    <property type="match status" value="1"/>
</dbReference>
<dbReference type="PANTHER" id="PTHR14130:SF3">
    <property type="entry name" value="RHO GTPASE-ACTIVATING PROTEIN 17"/>
    <property type="match status" value="1"/>
</dbReference>